<dbReference type="STRING" id="1121884.SAMN02745131_03210"/>
<keyword evidence="1" id="KW-0812">Transmembrane</keyword>
<sequence>MEEKQISEHEGLLLIQQMIQTAKKEQKDDGKGWIIWGWMLFLASILTVMNINFKWFQTFFFWNFFGVITLVALAYQTVSYLFIRKTEKVRTYTKDLFQRLNTGFFISLMFIIVAINVNISPTIGFSLLISLYAFWILIYGSALNFRPSIIAAYLTWGIGFVSLFMKGFEQVMLLHAAAVLVGYIIPGHIANNEFRKLHQRNKVVESV</sequence>
<organism evidence="2 3">
    <name type="scientific">Flavisolibacter ginsengisoli DSM 18119</name>
    <dbReference type="NCBI Taxonomy" id="1121884"/>
    <lineage>
        <taxon>Bacteria</taxon>
        <taxon>Pseudomonadati</taxon>
        <taxon>Bacteroidota</taxon>
        <taxon>Chitinophagia</taxon>
        <taxon>Chitinophagales</taxon>
        <taxon>Chitinophagaceae</taxon>
        <taxon>Flavisolibacter</taxon>
    </lineage>
</organism>
<evidence type="ECO:0000313" key="2">
    <source>
        <dbReference type="EMBL" id="SHF65957.1"/>
    </source>
</evidence>
<dbReference type="Proteomes" id="UP000184048">
    <property type="component" value="Unassembled WGS sequence"/>
</dbReference>
<feature type="transmembrane region" description="Helical" evidence="1">
    <location>
        <begin position="171"/>
        <end position="190"/>
    </location>
</feature>
<reference evidence="2 3" key="1">
    <citation type="submission" date="2016-11" db="EMBL/GenBank/DDBJ databases">
        <authorList>
            <person name="Jaros S."/>
            <person name="Januszkiewicz K."/>
            <person name="Wedrychowicz H."/>
        </authorList>
    </citation>
    <scope>NUCLEOTIDE SEQUENCE [LARGE SCALE GENOMIC DNA]</scope>
    <source>
        <strain evidence="2 3">DSM 18119</strain>
    </source>
</reference>
<evidence type="ECO:0000313" key="3">
    <source>
        <dbReference type="Proteomes" id="UP000184048"/>
    </source>
</evidence>
<gene>
    <name evidence="2" type="ORF">SAMN02745131_03210</name>
</gene>
<dbReference type="AlphaFoldDB" id="A0A1M5DG65"/>
<name>A0A1M5DG65_9BACT</name>
<dbReference type="OrthoDB" id="670335at2"/>
<dbReference type="RefSeq" id="WP_072836356.1">
    <property type="nucleotide sequence ID" value="NZ_FQUU01000015.1"/>
</dbReference>
<accession>A0A1M5DG65</accession>
<keyword evidence="1" id="KW-1133">Transmembrane helix</keyword>
<feature type="transmembrane region" description="Helical" evidence="1">
    <location>
        <begin position="33"/>
        <end position="53"/>
    </location>
</feature>
<protein>
    <submittedName>
        <fullName evidence="2">Uncharacterized protein</fullName>
    </submittedName>
</protein>
<feature type="transmembrane region" description="Helical" evidence="1">
    <location>
        <begin position="59"/>
        <end position="83"/>
    </location>
</feature>
<proteinExistence type="predicted"/>
<feature type="transmembrane region" description="Helical" evidence="1">
    <location>
        <begin position="149"/>
        <end position="165"/>
    </location>
</feature>
<dbReference type="EMBL" id="FQUU01000015">
    <property type="protein sequence ID" value="SHF65957.1"/>
    <property type="molecule type" value="Genomic_DNA"/>
</dbReference>
<keyword evidence="3" id="KW-1185">Reference proteome</keyword>
<feature type="transmembrane region" description="Helical" evidence="1">
    <location>
        <begin position="125"/>
        <end position="142"/>
    </location>
</feature>
<keyword evidence="1" id="KW-0472">Membrane</keyword>
<evidence type="ECO:0000256" key="1">
    <source>
        <dbReference type="SAM" id="Phobius"/>
    </source>
</evidence>